<organism evidence="1 2">
    <name type="scientific">Conidiobolus coronatus (strain ATCC 28846 / CBS 209.66 / NRRL 28638)</name>
    <name type="common">Delacroixia coronata</name>
    <dbReference type="NCBI Taxonomy" id="796925"/>
    <lineage>
        <taxon>Eukaryota</taxon>
        <taxon>Fungi</taxon>
        <taxon>Fungi incertae sedis</taxon>
        <taxon>Zoopagomycota</taxon>
        <taxon>Entomophthoromycotina</taxon>
        <taxon>Entomophthoromycetes</taxon>
        <taxon>Entomophthorales</taxon>
        <taxon>Ancylistaceae</taxon>
        <taxon>Conidiobolus</taxon>
    </lineage>
</organism>
<proteinExistence type="predicted"/>
<accession>A0A137NQ31</accession>
<evidence type="ECO:0000313" key="1">
    <source>
        <dbReference type="EMBL" id="KXN64852.1"/>
    </source>
</evidence>
<keyword evidence="2" id="KW-1185">Reference proteome</keyword>
<protein>
    <submittedName>
        <fullName evidence="1">Uncharacterized protein</fullName>
    </submittedName>
</protein>
<name>A0A137NQ31_CONC2</name>
<dbReference type="EMBL" id="KQ965116">
    <property type="protein sequence ID" value="KXN64852.1"/>
    <property type="molecule type" value="Genomic_DNA"/>
</dbReference>
<dbReference type="Proteomes" id="UP000070444">
    <property type="component" value="Unassembled WGS sequence"/>
</dbReference>
<reference evidence="1 2" key="1">
    <citation type="journal article" date="2015" name="Genome Biol. Evol.">
        <title>Phylogenomic analyses indicate that early fungi evolved digesting cell walls of algal ancestors of land plants.</title>
        <authorList>
            <person name="Chang Y."/>
            <person name="Wang S."/>
            <person name="Sekimoto S."/>
            <person name="Aerts A.L."/>
            <person name="Choi C."/>
            <person name="Clum A."/>
            <person name="LaButti K.M."/>
            <person name="Lindquist E.A."/>
            <person name="Yee Ngan C."/>
            <person name="Ohm R.A."/>
            <person name="Salamov A.A."/>
            <person name="Grigoriev I.V."/>
            <person name="Spatafora J.W."/>
            <person name="Berbee M.L."/>
        </authorList>
    </citation>
    <scope>NUCLEOTIDE SEQUENCE [LARGE SCALE GENOMIC DNA]</scope>
    <source>
        <strain evidence="1 2">NRRL 28638</strain>
    </source>
</reference>
<sequence length="206" mass="22949">MEEFNELIFMLEDMETSDVNLIYEYMNSFCSKYYKSRNGKFHYLVETEIYNMGSFIMSEFFEFPGDPSIIEFPGNPSTLELVSYIKDIEKAFYSLPPEEIASSAGFSSISGLSNIEGGLGLENLSNDDKTYSNGPNIDLGLDLSNILSIDFDIEDLVILSATATAGSLVLNTLHSQNGVDENETNNGPFSWLTSLFSFYQSSSKPV</sequence>
<evidence type="ECO:0000313" key="2">
    <source>
        <dbReference type="Proteomes" id="UP000070444"/>
    </source>
</evidence>
<dbReference type="AlphaFoldDB" id="A0A137NQ31"/>
<gene>
    <name evidence="1" type="ORF">CONCODRAFT_13804</name>
</gene>